<keyword evidence="3" id="KW-1185">Reference proteome</keyword>
<dbReference type="Pfam" id="PF13644">
    <property type="entry name" value="DKNYY"/>
    <property type="match status" value="1"/>
</dbReference>
<gene>
    <name evidence="2" type="ORF">GCM10009430_35070</name>
</gene>
<comment type="caution">
    <text evidence="2">The sequence shown here is derived from an EMBL/GenBank/DDBJ whole genome shotgun (WGS) entry which is preliminary data.</text>
</comment>
<evidence type="ECO:0000313" key="3">
    <source>
        <dbReference type="Proteomes" id="UP001501758"/>
    </source>
</evidence>
<sequence length="334" mass="39075">MVKKVIMIIAVVFVTIGALCIYGVYRFFNPFGNEVNKELSDSYYYTRDNKGIIYSPMGNWFELGKDEMQVDMSSFQVLGRDYAKDKNHAYFKSRAINNDIDLASFRVQLGYTPMDKNHVYILNDNYYHIGQEDKKALKILEGADANTFTQISFDFAKDKNFVYQNYIKRDSLDVASFQEINSRFCKDNNGVYYYSYGDPLRKIEEANINEIVSLTNYYIRDNRNVYFYVGYKDTGRFDQVVSIPFKDPESIAFFEDVELIKIDANVYYRGEVIDNADVATFEEVKHGYTKDKNYVFFLGKIMEGADAKTFKYNSRTYTFSDKNHTYEMGKILKK</sequence>
<reference evidence="2 3" key="1">
    <citation type="journal article" date="2019" name="Int. J. Syst. Evol. Microbiol.">
        <title>The Global Catalogue of Microorganisms (GCM) 10K type strain sequencing project: providing services to taxonomists for standard genome sequencing and annotation.</title>
        <authorList>
            <consortium name="The Broad Institute Genomics Platform"/>
            <consortium name="The Broad Institute Genome Sequencing Center for Infectious Disease"/>
            <person name="Wu L."/>
            <person name="Ma J."/>
        </authorList>
    </citation>
    <scope>NUCLEOTIDE SEQUENCE [LARGE SCALE GENOMIC DNA]</scope>
    <source>
        <strain evidence="2 3">JCM 15974</strain>
    </source>
</reference>
<dbReference type="Proteomes" id="UP001501758">
    <property type="component" value="Unassembled WGS sequence"/>
</dbReference>
<dbReference type="InterPro" id="IPR027375">
    <property type="entry name" value="DKNYY"/>
</dbReference>
<keyword evidence="1" id="KW-0472">Membrane</keyword>
<accession>A0ABN1J3L8</accession>
<feature type="transmembrane region" description="Helical" evidence="1">
    <location>
        <begin position="6"/>
        <end position="28"/>
    </location>
</feature>
<keyword evidence="1" id="KW-1133">Transmembrane helix</keyword>
<dbReference type="EMBL" id="BAAAGE010000003">
    <property type="protein sequence ID" value="GAA0727238.1"/>
    <property type="molecule type" value="Genomic_DNA"/>
</dbReference>
<organism evidence="2 3">
    <name type="scientific">Aquimarina litoralis</name>
    <dbReference type="NCBI Taxonomy" id="584605"/>
    <lineage>
        <taxon>Bacteria</taxon>
        <taxon>Pseudomonadati</taxon>
        <taxon>Bacteroidota</taxon>
        <taxon>Flavobacteriia</taxon>
        <taxon>Flavobacteriales</taxon>
        <taxon>Flavobacteriaceae</taxon>
        <taxon>Aquimarina</taxon>
    </lineage>
</organism>
<evidence type="ECO:0008006" key="4">
    <source>
        <dbReference type="Google" id="ProtNLM"/>
    </source>
</evidence>
<protein>
    <recommendedName>
        <fullName evidence="4">DKNYY family protein</fullName>
    </recommendedName>
</protein>
<proteinExistence type="predicted"/>
<name>A0ABN1J3L8_9FLAO</name>
<evidence type="ECO:0000313" key="2">
    <source>
        <dbReference type="EMBL" id="GAA0727238.1"/>
    </source>
</evidence>
<evidence type="ECO:0000256" key="1">
    <source>
        <dbReference type="SAM" id="Phobius"/>
    </source>
</evidence>
<keyword evidence="1" id="KW-0812">Transmembrane</keyword>